<dbReference type="AlphaFoldDB" id="H3B5Z8"/>
<dbReference type="Pfam" id="PF13895">
    <property type="entry name" value="Ig_2"/>
    <property type="match status" value="3"/>
</dbReference>
<keyword evidence="7" id="KW-0732">Signal</keyword>
<dbReference type="PANTHER" id="PTHR11481">
    <property type="entry name" value="IMMUNOGLOBULIN FC RECEPTOR"/>
    <property type="match status" value="1"/>
</dbReference>
<evidence type="ECO:0000256" key="13">
    <source>
        <dbReference type="ARBA" id="ARBA00023157"/>
    </source>
</evidence>
<dbReference type="InterPro" id="IPR036179">
    <property type="entry name" value="Ig-like_dom_sf"/>
</dbReference>
<dbReference type="Pfam" id="PF13927">
    <property type="entry name" value="Ig_3"/>
    <property type="match status" value="1"/>
</dbReference>
<dbReference type="GO" id="GO:0045121">
    <property type="term" value="C:membrane raft"/>
    <property type="evidence" value="ECO:0007669"/>
    <property type="project" value="UniProtKB-SubCell"/>
</dbReference>
<dbReference type="InterPro" id="IPR013783">
    <property type="entry name" value="Ig-like_fold"/>
</dbReference>
<reference evidence="20" key="1">
    <citation type="submission" date="2011-08" db="EMBL/GenBank/DDBJ databases">
        <title>The draft genome of Latimeria chalumnae.</title>
        <authorList>
            <person name="Di Palma F."/>
            <person name="Alfoldi J."/>
            <person name="Johnson J."/>
            <person name="Berlin A."/>
            <person name="Gnerre S."/>
            <person name="Jaffe D."/>
            <person name="MacCallum I."/>
            <person name="Young S."/>
            <person name="Walker B.J."/>
            <person name="Lander E."/>
            <person name="Lindblad-Toh K."/>
        </authorList>
    </citation>
    <scope>NUCLEOTIDE SEQUENCE [LARGE SCALE GENOMIC DNA]</scope>
    <source>
        <strain evidence="20">Wild caught</strain>
    </source>
</reference>
<reference evidence="19" key="3">
    <citation type="submission" date="2025-09" db="UniProtKB">
        <authorList>
            <consortium name="Ensembl"/>
        </authorList>
    </citation>
    <scope>IDENTIFICATION</scope>
</reference>
<keyword evidence="13" id="KW-1015">Disulfide bond</keyword>
<feature type="domain" description="Ig-like" evidence="18">
    <location>
        <begin position="213"/>
        <end position="300"/>
    </location>
</feature>
<evidence type="ECO:0000256" key="6">
    <source>
        <dbReference type="ARBA" id="ARBA00022692"/>
    </source>
</evidence>
<accession>H3B5Z8</accession>
<dbReference type="Ensembl" id="ENSLACT00000017446.1">
    <property type="protein sequence ID" value="ENSLACP00000017319.1"/>
    <property type="gene ID" value="ENSLACG00000015254.1"/>
</dbReference>
<dbReference type="GO" id="GO:0009897">
    <property type="term" value="C:external side of plasma membrane"/>
    <property type="evidence" value="ECO:0007669"/>
    <property type="project" value="TreeGrafter"/>
</dbReference>
<evidence type="ECO:0000259" key="18">
    <source>
        <dbReference type="PROSITE" id="PS50835"/>
    </source>
</evidence>
<evidence type="ECO:0000256" key="8">
    <source>
        <dbReference type="ARBA" id="ARBA00022737"/>
    </source>
</evidence>
<dbReference type="InParanoid" id="H3B5Z8"/>
<organism evidence="19 20">
    <name type="scientific">Latimeria chalumnae</name>
    <name type="common">Coelacanth</name>
    <dbReference type="NCBI Taxonomy" id="7897"/>
    <lineage>
        <taxon>Eukaryota</taxon>
        <taxon>Metazoa</taxon>
        <taxon>Chordata</taxon>
        <taxon>Craniata</taxon>
        <taxon>Vertebrata</taxon>
        <taxon>Euteleostomi</taxon>
        <taxon>Coelacanthiformes</taxon>
        <taxon>Coelacanthidae</taxon>
        <taxon>Latimeria</taxon>
    </lineage>
</organism>
<keyword evidence="6 17" id="KW-0812">Transmembrane</keyword>
<reference evidence="19" key="2">
    <citation type="submission" date="2025-08" db="UniProtKB">
        <authorList>
            <consortium name="Ensembl"/>
        </authorList>
    </citation>
    <scope>IDENTIFICATION</scope>
</reference>
<evidence type="ECO:0000256" key="14">
    <source>
        <dbReference type="ARBA" id="ARBA00023180"/>
    </source>
</evidence>
<keyword evidence="5" id="KW-0597">Phosphoprotein</keyword>
<keyword evidence="4" id="KW-1003">Cell membrane</keyword>
<dbReference type="Gene3D" id="2.60.40.10">
    <property type="entry name" value="Immunoglobulins"/>
    <property type="match status" value="5"/>
</dbReference>
<name>H3B5Z8_LATCH</name>
<keyword evidence="12 17" id="KW-0472">Membrane</keyword>
<feature type="domain" description="Ig-like" evidence="18">
    <location>
        <begin position="15"/>
        <end position="112"/>
    </location>
</feature>
<sequence>FSIMFIHLKRKLLRPKDTGLKIMSADLKINAKTVQKGENFVLTCSVKISIDDHTQPSFQFKIYKEDDLFKSLTSQKKEYTLSIRAQKSHTGNYYCAVNSSYEQQRSKPVTLTVEGSWSKPVLTVNQTTVILGDTIDLLCEAPEEIPPLKFSFYSESLISRLTSHDGTSQTLKHTIDSQSENSFYCKVSGSEEIGLSPLSDSITISIQDLFSNPRLVVSPSNSLAEGNILNITCSVTPSLQRSVDQLEITIQKGDVRVPVNHSHSKYMKFYTKQAHVSDTGEYQCFAEANNVRKSSKQNISVIGKHIFLPPILVVPHKSALAKKQQQKCRKSFVEQLPTSDSACVLQLKSNFKASEKKKNLSLLPFPKLSLSSQPNDKKIIYKMASHNLLVVYPNLSNPELKSIPNNLEVVLGQSVELSCRSSVGSTPIRYTFFREDQFLSVVNITEPKDIAVLKVPINLASHSGKYKCKAENKWSIKEKYSNSLTFSIIVPVQWVSLNVSSRQVQEGENLSLTCSVQSGSVPITFYFYKQNERIKEILVNSTTVDLTVYPLSKNENTYFCEASNKASKIAKSEVVMVTVNLPYWKIIFIGVILLLTLILLVVLCKY</sequence>
<keyword evidence="14" id="KW-0325">Glycoprotein</keyword>
<dbReference type="GO" id="GO:0004888">
    <property type="term" value="F:transmembrane signaling receptor activity"/>
    <property type="evidence" value="ECO:0007669"/>
    <property type="project" value="TreeGrafter"/>
</dbReference>
<keyword evidence="9" id="KW-0130">Cell adhesion</keyword>
<evidence type="ECO:0000256" key="9">
    <source>
        <dbReference type="ARBA" id="ARBA00022889"/>
    </source>
</evidence>
<keyword evidence="15" id="KW-0393">Immunoglobulin domain</keyword>
<dbReference type="InterPro" id="IPR003598">
    <property type="entry name" value="Ig_sub2"/>
</dbReference>
<dbReference type="EMBL" id="AFYH01051040">
    <property type="status" value="NOT_ANNOTATED_CDS"/>
    <property type="molecule type" value="Genomic_DNA"/>
</dbReference>
<dbReference type="InterPro" id="IPR003599">
    <property type="entry name" value="Ig_sub"/>
</dbReference>
<evidence type="ECO:0000256" key="3">
    <source>
        <dbReference type="ARBA" id="ARBA00004285"/>
    </source>
</evidence>
<keyword evidence="11 17" id="KW-1133">Transmembrane helix</keyword>
<evidence type="ECO:0000256" key="2">
    <source>
        <dbReference type="ARBA" id="ARBA00004282"/>
    </source>
</evidence>
<evidence type="ECO:0000256" key="7">
    <source>
        <dbReference type="ARBA" id="ARBA00022729"/>
    </source>
</evidence>
<feature type="domain" description="Ig-like" evidence="18">
    <location>
        <begin position="120"/>
        <end position="205"/>
    </location>
</feature>
<evidence type="ECO:0000256" key="12">
    <source>
        <dbReference type="ARBA" id="ARBA00023136"/>
    </source>
</evidence>
<dbReference type="GO" id="GO:0098742">
    <property type="term" value="P:cell-cell adhesion via plasma-membrane adhesion molecules"/>
    <property type="evidence" value="ECO:0007669"/>
    <property type="project" value="TreeGrafter"/>
</dbReference>
<evidence type="ECO:0000256" key="17">
    <source>
        <dbReference type="SAM" id="Phobius"/>
    </source>
</evidence>
<evidence type="ECO:0000256" key="10">
    <source>
        <dbReference type="ARBA" id="ARBA00022949"/>
    </source>
</evidence>
<dbReference type="PROSITE" id="PS50835">
    <property type="entry name" value="IG_LIKE"/>
    <property type="match status" value="5"/>
</dbReference>
<dbReference type="InterPro" id="IPR007110">
    <property type="entry name" value="Ig-like_dom"/>
</dbReference>
<evidence type="ECO:0000256" key="16">
    <source>
        <dbReference type="ARBA" id="ARBA00049765"/>
    </source>
</evidence>
<comment type="subcellular location">
    <subcellularLocation>
        <location evidence="2">Cell junction</location>
    </subcellularLocation>
    <subcellularLocation>
        <location evidence="1">Cell membrane</location>
        <topology evidence="1">Single-pass type I membrane protein</topology>
    </subcellularLocation>
    <subcellularLocation>
        <location evidence="3">Membrane raft</location>
    </subcellularLocation>
</comment>
<feature type="domain" description="Ig-like" evidence="18">
    <location>
        <begin position="398"/>
        <end position="487"/>
    </location>
</feature>
<dbReference type="Proteomes" id="UP000008672">
    <property type="component" value="Unassembled WGS sequence"/>
</dbReference>
<dbReference type="eggNOG" id="ENOG502QW63">
    <property type="taxonomic scope" value="Eukaryota"/>
</dbReference>
<dbReference type="GO" id="GO:0006955">
    <property type="term" value="P:immune response"/>
    <property type="evidence" value="ECO:0007669"/>
    <property type="project" value="TreeGrafter"/>
</dbReference>
<dbReference type="FunFam" id="2.60.40.10:FF:000357">
    <property type="entry name" value="Fc receptor like 1"/>
    <property type="match status" value="1"/>
</dbReference>
<evidence type="ECO:0000313" key="20">
    <source>
        <dbReference type="Proteomes" id="UP000008672"/>
    </source>
</evidence>
<keyword evidence="8" id="KW-0677">Repeat</keyword>
<dbReference type="HOGENOM" id="CLU_023383_6_1_1"/>
<dbReference type="GO" id="GO:0007166">
    <property type="term" value="P:cell surface receptor signaling pathway"/>
    <property type="evidence" value="ECO:0007669"/>
    <property type="project" value="TreeGrafter"/>
</dbReference>
<dbReference type="OMA" id="YKQNERI"/>
<proteinExistence type="predicted"/>
<evidence type="ECO:0000256" key="1">
    <source>
        <dbReference type="ARBA" id="ARBA00004251"/>
    </source>
</evidence>
<dbReference type="GO" id="GO:0070161">
    <property type="term" value="C:anchoring junction"/>
    <property type="evidence" value="ECO:0007669"/>
    <property type="project" value="UniProtKB-SubCell"/>
</dbReference>
<evidence type="ECO:0000256" key="15">
    <source>
        <dbReference type="ARBA" id="ARBA00023319"/>
    </source>
</evidence>
<dbReference type="PANTHER" id="PTHR11481:SF5">
    <property type="entry name" value="PLATELET ENDOTHELIAL CELL ADHESION MOLECULE"/>
    <property type="match status" value="1"/>
</dbReference>
<dbReference type="STRING" id="7897.ENSLACP00000017319"/>
<dbReference type="GeneTree" id="ENSGT01140000282577"/>
<protein>
    <recommendedName>
        <fullName evidence="16">Platelet endothelial cell adhesion molecule</fullName>
    </recommendedName>
</protein>
<dbReference type="InterPro" id="IPR050488">
    <property type="entry name" value="Ig_Fc_receptor"/>
</dbReference>
<evidence type="ECO:0000256" key="5">
    <source>
        <dbReference type="ARBA" id="ARBA00022553"/>
    </source>
</evidence>
<keyword evidence="20" id="KW-1185">Reference proteome</keyword>
<dbReference type="SUPFAM" id="SSF48726">
    <property type="entry name" value="Immunoglobulin"/>
    <property type="match status" value="4"/>
</dbReference>
<dbReference type="SMART" id="SM00409">
    <property type="entry name" value="IG"/>
    <property type="match status" value="5"/>
</dbReference>
<dbReference type="PIRSF" id="PIRSF000615">
    <property type="entry name" value="TyrPK_CSF1-R"/>
    <property type="match status" value="1"/>
</dbReference>
<keyword evidence="10" id="KW-0965">Cell junction</keyword>
<dbReference type="SMART" id="SM00408">
    <property type="entry name" value="IGc2"/>
    <property type="match status" value="2"/>
</dbReference>
<evidence type="ECO:0000313" key="19">
    <source>
        <dbReference type="Ensembl" id="ENSLACP00000017319.1"/>
    </source>
</evidence>
<evidence type="ECO:0000256" key="4">
    <source>
        <dbReference type="ARBA" id="ARBA00022475"/>
    </source>
</evidence>
<feature type="domain" description="Ig-like" evidence="18">
    <location>
        <begin position="491"/>
        <end position="578"/>
    </location>
</feature>
<evidence type="ECO:0000256" key="11">
    <source>
        <dbReference type="ARBA" id="ARBA00022989"/>
    </source>
</evidence>
<feature type="transmembrane region" description="Helical" evidence="17">
    <location>
        <begin position="583"/>
        <end position="604"/>
    </location>
</feature>